<feature type="region of interest" description="Disordered" evidence="6">
    <location>
        <begin position="219"/>
        <end position="251"/>
    </location>
</feature>
<evidence type="ECO:0000259" key="9">
    <source>
        <dbReference type="Pfam" id="PF03958"/>
    </source>
</evidence>
<dbReference type="Pfam" id="PF00263">
    <property type="entry name" value="Secretin"/>
    <property type="match status" value="1"/>
</dbReference>
<dbReference type="Gene3D" id="3.55.50.30">
    <property type="match status" value="1"/>
</dbReference>
<dbReference type="InterPro" id="IPR004846">
    <property type="entry name" value="T2SS/T3SS_dom"/>
</dbReference>
<feature type="chain" id="PRO_5045288181" description="Type IV pilus assembly protein PilQ" evidence="7">
    <location>
        <begin position="20"/>
        <end position="640"/>
    </location>
</feature>
<evidence type="ECO:0000259" key="8">
    <source>
        <dbReference type="Pfam" id="PF00263"/>
    </source>
</evidence>
<evidence type="ECO:0000313" key="11">
    <source>
        <dbReference type="Proteomes" id="UP001300692"/>
    </source>
</evidence>
<accession>A0ABT3CV58</accession>
<evidence type="ECO:0000256" key="3">
    <source>
        <dbReference type="ARBA" id="ARBA00023136"/>
    </source>
</evidence>
<keyword evidence="5" id="KW-0813">Transport</keyword>
<dbReference type="InterPro" id="IPR038591">
    <property type="entry name" value="NolW-like_sf"/>
</dbReference>
<proteinExistence type="inferred from homology"/>
<dbReference type="InterPro" id="IPR001775">
    <property type="entry name" value="GspD/PilQ"/>
</dbReference>
<evidence type="ECO:0000256" key="6">
    <source>
        <dbReference type="SAM" id="MobiDB-lite"/>
    </source>
</evidence>
<dbReference type="PANTHER" id="PTHR30332:SF24">
    <property type="entry name" value="SECRETIN GSPD-RELATED"/>
    <property type="match status" value="1"/>
</dbReference>
<name>A0ABT3CV58_9BACT</name>
<dbReference type="InterPro" id="IPR050810">
    <property type="entry name" value="Bact_Secretion_Sys_Channel"/>
</dbReference>
<evidence type="ECO:0000256" key="1">
    <source>
        <dbReference type="ARBA" id="ARBA00004370"/>
    </source>
</evidence>
<evidence type="ECO:0000256" key="7">
    <source>
        <dbReference type="SAM" id="SignalP"/>
    </source>
</evidence>
<dbReference type="PRINTS" id="PR00811">
    <property type="entry name" value="BCTERIALGSPD"/>
</dbReference>
<feature type="signal peptide" evidence="7">
    <location>
        <begin position="1"/>
        <end position="19"/>
    </location>
</feature>
<dbReference type="PANTHER" id="PTHR30332">
    <property type="entry name" value="PROBABLE GENERAL SECRETION PATHWAY PROTEIN D"/>
    <property type="match status" value="1"/>
</dbReference>
<comment type="similarity">
    <text evidence="4">Belongs to the bacterial secretin family.</text>
</comment>
<keyword evidence="3" id="KW-0472">Membrane</keyword>
<reference evidence="10 11" key="1">
    <citation type="submission" date="2022-10" db="EMBL/GenBank/DDBJ databases">
        <title>Comparative genomics and taxonomic characterization of three novel marine species of genus Reichenbachiella exhibiting antioxidant and polysaccharide degradation activities.</title>
        <authorList>
            <person name="Muhammad N."/>
            <person name="Lee Y.-J."/>
            <person name="Ko J."/>
            <person name="Kim S.-G."/>
        </authorList>
    </citation>
    <scope>NUCLEOTIDE SEQUENCE [LARGE SCALE GENOMIC DNA]</scope>
    <source>
        <strain evidence="10 11">ABR2-5</strain>
    </source>
</reference>
<evidence type="ECO:0008006" key="12">
    <source>
        <dbReference type="Google" id="ProtNLM"/>
    </source>
</evidence>
<evidence type="ECO:0000313" key="10">
    <source>
        <dbReference type="EMBL" id="MCV9387454.1"/>
    </source>
</evidence>
<feature type="domain" description="NolW-like" evidence="9">
    <location>
        <begin position="337"/>
        <end position="396"/>
    </location>
</feature>
<protein>
    <recommendedName>
        <fullName evidence="12">Type IV pilus assembly protein PilQ</fullName>
    </recommendedName>
</protein>
<dbReference type="Proteomes" id="UP001300692">
    <property type="component" value="Unassembled WGS sequence"/>
</dbReference>
<keyword evidence="11" id="KW-1185">Reference proteome</keyword>
<dbReference type="Pfam" id="PF03958">
    <property type="entry name" value="Secretin_N"/>
    <property type="match status" value="1"/>
</dbReference>
<dbReference type="Gene3D" id="3.30.1370.120">
    <property type="match status" value="1"/>
</dbReference>
<keyword evidence="2 7" id="KW-0732">Signal</keyword>
<dbReference type="InterPro" id="IPR005644">
    <property type="entry name" value="NolW-like"/>
</dbReference>
<evidence type="ECO:0000256" key="4">
    <source>
        <dbReference type="RuleBase" id="RU004003"/>
    </source>
</evidence>
<dbReference type="RefSeq" id="WP_264138277.1">
    <property type="nucleotide sequence ID" value="NZ_JAOYOD010000001.1"/>
</dbReference>
<dbReference type="EMBL" id="JAOYOD010000001">
    <property type="protein sequence ID" value="MCV9387454.1"/>
    <property type="molecule type" value="Genomic_DNA"/>
</dbReference>
<evidence type="ECO:0000256" key="5">
    <source>
        <dbReference type="RuleBase" id="RU004004"/>
    </source>
</evidence>
<gene>
    <name evidence="10" type="ORF">N7U62_12310</name>
</gene>
<evidence type="ECO:0000256" key="2">
    <source>
        <dbReference type="ARBA" id="ARBA00022729"/>
    </source>
</evidence>
<comment type="caution">
    <text evidence="10">The sequence shown here is derived from an EMBL/GenBank/DDBJ whole genome shotgun (WGS) entry which is preliminary data.</text>
</comment>
<comment type="subcellular location">
    <subcellularLocation>
        <location evidence="5">Cell outer membrane</location>
    </subcellularLocation>
    <subcellularLocation>
        <location evidence="1">Membrane</location>
    </subcellularLocation>
</comment>
<organism evidence="10 11">
    <name type="scientific">Reichenbachiella ulvae</name>
    <dbReference type="NCBI Taxonomy" id="2980104"/>
    <lineage>
        <taxon>Bacteria</taxon>
        <taxon>Pseudomonadati</taxon>
        <taxon>Bacteroidota</taxon>
        <taxon>Cytophagia</taxon>
        <taxon>Cytophagales</taxon>
        <taxon>Reichenbachiellaceae</taxon>
        <taxon>Reichenbachiella</taxon>
    </lineage>
</organism>
<sequence>MKQLFLTLLFAFGVCSLFAQDVTRMDSLTQVLSRQADSIPALKEKVDISVSGTSLKEFLRAVAEMHDLNLSLDNIPPYQITNNFENVTIEELLVFVCSSYQLEIKFLKSIIILYPIEKPTSVAFEYNRRDDLISFHLAGDTLKHVAKAITDSTGYNLVLSQDCRDLVVHGFIKQLPFEIAMEQFGVSNGLVVEKKQDRVFHISPDVPETMAQVEGQTYNNQNERRGTRRVSSRRNNGYAGGGGFSFEKSPTQPDKLNVDAEGVSVIEAIKTVSKDLNKGYFFLNEPKGNLDCYLVNVSFDDFLNVALSSANPQFSYSIRDEVYVIGDPKNLDIYESHVFTFRNRSVEKVSESIPAAMKSDVEINEYPELNSLVLTGSEQRVNKLRSFLEQIDKPVANVLIEVMVVVINRGASLETGISAGIADSIPPTQGQVFPGLDMTLNSESINLFLDAIDRRGLINLGQVTPNFYATIKALEQASYLDLQSTPKLSTVNGHEANLIIGSSVYYLIETQNVTGGVNPIITRTPRYEKVEANLELKIKPFVSYNEDVTLNIAFESSDFIDPTVEGAPPGNSTRKFDSKIRIKNEEMIVVGGLEQESTSESSSGLPVIARIPVLKWIFGRNSRTSTTNKLLVFIKPTIVY</sequence>
<feature type="domain" description="Type II/III secretion system secretin-like" evidence="8">
    <location>
        <begin position="473"/>
        <end position="639"/>
    </location>
</feature>